<dbReference type="EMBL" id="BARV01006736">
    <property type="protein sequence ID" value="GAI16482.1"/>
    <property type="molecule type" value="Genomic_DNA"/>
</dbReference>
<feature type="domain" description="Bacterial repeat" evidence="1">
    <location>
        <begin position="234"/>
        <end position="305"/>
    </location>
</feature>
<accession>X1LB11</accession>
<feature type="domain" description="Bacterial repeat" evidence="1">
    <location>
        <begin position="150"/>
        <end position="223"/>
    </location>
</feature>
<reference evidence="2" key="1">
    <citation type="journal article" date="2014" name="Front. Microbiol.">
        <title>High frequency of phylogenetically diverse reductive dehalogenase-homologous genes in deep subseafloor sedimentary metagenomes.</title>
        <authorList>
            <person name="Kawai M."/>
            <person name="Futagami T."/>
            <person name="Toyoda A."/>
            <person name="Takaki Y."/>
            <person name="Nishi S."/>
            <person name="Hori S."/>
            <person name="Arai W."/>
            <person name="Tsubouchi T."/>
            <person name="Morono Y."/>
            <person name="Uchiyama I."/>
            <person name="Ito T."/>
            <person name="Fujiyama A."/>
            <person name="Inagaki F."/>
            <person name="Takami H."/>
        </authorList>
    </citation>
    <scope>NUCLEOTIDE SEQUENCE</scope>
    <source>
        <strain evidence="2">Expedition CK06-06</strain>
    </source>
</reference>
<sequence>MEPKYYENIITIEEVIPEFKGTISKKELEYSGSGDGTVPVANVPQGVSAKLHIVGRNDMAIDQRLGISWVVKDPDGIVIEEYSDWQFGHADPNGGTHEFISPGQFDLNKGGTYTLAVGLFMNEASPVQVASYAGVLCTVAAPPPAEYTLEVSIEPPGAGSVTISPSKATYPAGEVVTLVATPYSGYEFDHWGGWPPYPGVGSTSSTLKITMTANWWVVAAFREVAPPPAQYTLEVTIEPPATGYVTKSPSKARYSAGEVVTLTAKPYSGYEFDHWGGWPPYPGVGSTSPSIQITMDADWWVVTAHRC</sequence>
<dbReference type="Pfam" id="PF18998">
    <property type="entry name" value="Flg_new_2"/>
    <property type="match status" value="2"/>
</dbReference>
<evidence type="ECO:0000313" key="2">
    <source>
        <dbReference type="EMBL" id="GAI16482.1"/>
    </source>
</evidence>
<comment type="caution">
    <text evidence="2">The sequence shown here is derived from an EMBL/GenBank/DDBJ whole genome shotgun (WGS) entry which is preliminary data.</text>
</comment>
<organism evidence="2">
    <name type="scientific">marine sediment metagenome</name>
    <dbReference type="NCBI Taxonomy" id="412755"/>
    <lineage>
        <taxon>unclassified sequences</taxon>
        <taxon>metagenomes</taxon>
        <taxon>ecological metagenomes</taxon>
    </lineage>
</organism>
<gene>
    <name evidence="2" type="ORF">S06H3_13803</name>
</gene>
<protein>
    <recommendedName>
        <fullName evidence="1">Bacterial repeat domain-containing protein</fullName>
    </recommendedName>
</protein>
<evidence type="ECO:0000259" key="1">
    <source>
        <dbReference type="Pfam" id="PF18998"/>
    </source>
</evidence>
<dbReference type="AlphaFoldDB" id="X1LB11"/>
<name>X1LB11_9ZZZZ</name>
<proteinExistence type="predicted"/>
<dbReference type="InterPro" id="IPR044060">
    <property type="entry name" value="Bacterial_rp_domain"/>
</dbReference>